<dbReference type="Proteomes" id="UP000320888">
    <property type="component" value="Unassembled WGS sequence"/>
</dbReference>
<sequence>MSAKTGSAGSSAAEPVAVIGGSCRLPGGVDSLDSLWDLLVEEQETAKPVPTDRWDAEAIAAGLPDRMARRMRLGGFLEGDLGAFDAQAFGLSGTEANWLDPQHRLLLMVAWEACENAGMPIDGLRGSQTGVFAGMYAMDNYLRGHRPDQDSSAYWYSGGMHGVGMGRLSLMLDLHGPNMGVDTACSSSLAAVHLACQAPRAGECPTALVGGVSAGLGPEVGAASSE</sequence>
<evidence type="ECO:0000313" key="5">
    <source>
        <dbReference type="EMBL" id="TSB42879.1"/>
    </source>
</evidence>
<evidence type="ECO:0000256" key="3">
    <source>
        <dbReference type="ARBA" id="ARBA00022679"/>
    </source>
</evidence>
<keyword evidence="6" id="KW-1185">Reference proteome</keyword>
<dbReference type="Pfam" id="PF00109">
    <property type="entry name" value="ketoacyl-synt"/>
    <property type="match status" value="1"/>
</dbReference>
<dbReference type="SMART" id="SM00825">
    <property type="entry name" value="PKS_KS"/>
    <property type="match status" value="1"/>
</dbReference>
<dbReference type="AlphaFoldDB" id="A0A553ZN52"/>
<gene>
    <name evidence="5" type="ORF">FNZ23_07570</name>
</gene>
<evidence type="ECO:0000259" key="4">
    <source>
        <dbReference type="PROSITE" id="PS52004"/>
    </source>
</evidence>
<dbReference type="OrthoDB" id="4571618at2"/>
<dbReference type="GO" id="GO:0004315">
    <property type="term" value="F:3-oxoacyl-[acyl-carrier-protein] synthase activity"/>
    <property type="evidence" value="ECO:0007669"/>
    <property type="project" value="InterPro"/>
</dbReference>
<accession>A0A553ZN52</accession>
<organism evidence="5 6">
    <name type="scientific">Streptomyces benahoarensis</name>
    <dbReference type="NCBI Taxonomy" id="2595054"/>
    <lineage>
        <taxon>Bacteria</taxon>
        <taxon>Bacillati</taxon>
        <taxon>Actinomycetota</taxon>
        <taxon>Actinomycetes</taxon>
        <taxon>Kitasatosporales</taxon>
        <taxon>Streptomycetaceae</taxon>
        <taxon>Streptomyces</taxon>
    </lineage>
</organism>
<evidence type="ECO:0000256" key="2">
    <source>
        <dbReference type="ARBA" id="ARBA00022553"/>
    </source>
</evidence>
<dbReference type="InterPro" id="IPR018201">
    <property type="entry name" value="Ketoacyl_synth_AS"/>
</dbReference>
<dbReference type="InterPro" id="IPR016039">
    <property type="entry name" value="Thiolase-like"/>
</dbReference>
<dbReference type="Gene3D" id="3.40.47.10">
    <property type="match status" value="1"/>
</dbReference>
<keyword evidence="3" id="KW-0808">Transferase</keyword>
<dbReference type="PROSITE" id="PS52004">
    <property type="entry name" value="KS3_2"/>
    <property type="match status" value="1"/>
</dbReference>
<dbReference type="GO" id="GO:0004312">
    <property type="term" value="F:fatty acid synthase activity"/>
    <property type="evidence" value="ECO:0007669"/>
    <property type="project" value="TreeGrafter"/>
</dbReference>
<feature type="domain" description="Ketosynthase family 3 (KS3)" evidence="4">
    <location>
        <begin position="13"/>
        <end position="226"/>
    </location>
</feature>
<keyword evidence="1" id="KW-0596">Phosphopantetheine</keyword>
<protein>
    <submittedName>
        <fullName evidence="5">Polyketide synthase</fullName>
    </submittedName>
</protein>
<dbReference type="RefSeq" id="WP_143941790.1">
    <property type="nucleotide sequence ID" value="NZ_VKLS01000053.1"/>
</dbReference>
<dbReference type="PROSITE" id="PS00606">
    <property type="entry name" value="KS3_1"/>
    <property type="match status" value="1"/>
</dbReference>
<keyword evidence="2" id="KW-0597">Phosphoprotein</keyword>
<evidence type="ECO:0000313" key="6">
    <source>
        <dbReference type="Proteomes" id="UP000320888"/>
    </source>
</evidence>
<dbReference type="InterPro" id="IPR014030">
    <property type="entry name" value="Ketoacyl_synth_N"/>
</dbReference>
<proteinExistence type="predicted"/>
<dbReference type="GO" id="GO:0006633">
    <property type="term" value="P:fatty acid biosynthetic process"/>
    <property type="evidence" value="ECO:0007669"/>
    <property type="project" value="InterPro"/>
</dbReference>
<dbReference type="PANTHER" id="PTHR43775">
    <property type="entry name" value="FATTY ACID SYNTHASE"/>
    <property type="match status" value="1"/>
</dbReference>
<dbReference type="InterPro" id="IPR020841">
    <property type="entry name" value="PKS_Beta-ketoAc_synthase_dom"/>
</dbReference>
<reference evidence="5 6" key="1">
    <citation type="submission" date="2019-07" db="EMBL/GenBank/DDBJ databases">
        <title>Draft genome for Streptomyces benahoarensis MZ03-48.</title>
        <authorList>
            <person name="Gonzalez-Pimentel J.L."/>
        </authorList>
    </citation>
    <scope>NUCLEOTIDE SEQUENCE [LARGE SCALE GENOMIC DNA]</scope>
    <source>
        <strain evidence="5 6">MZ03-48</strain>
    </source>
</reference>
<dbReference type="CDD" id="cd00833">
    <property type="entry name" value="PKS"/>
    <property type="match status" value="1"/>
</dbReference>
<evidence type="ECO:0000256" key="1">
    <source>
        <dbReference type="ARBA" id="ARBA00022450"/>
    </source>
</evidence>
<dbReference type="SUPFAM" id="SSF53901">
    <property type="entry name" value="Thiolase-like"/>
    <property type="match status" value="1"/>
</dbReference>
<dbReference type="PANTHER" id="PTHR43775:SF37">
    <property type="entry name" value="SI:DKEY-61P9.11"/>
    <property type="match status" value="1"/>
</dbReference>
<comment type="caution">
    <text evidence="5">The sequence shown here is derived from an EMBL/GenBank/DDBJ whole genome shotgun (WGS) entry which is preliminary data.</text>
</comment>
<dbReference type="InterPro" id="IPR050091">
    <property type="entry name" value="PKS_NRPS_Biosynth_Enz"/>
</dbReference>
<name>A0A553ZN52_9ACTN</name>
<dbReference type="EMBL" id="VKLS01000053">
    <property type="protein sequence ID" value="TSB42879.1"/>
    <property type="molecule type" value="Genomic_DNA"/>
</dbReference>